<evidence type="ECO:0000313" key="3">
    <source>
        <dbReference type="Proteomes" id="UP000244110"/>
    </source>
</evidence>
<proteinExistence type="predicted"/>
<sequence>MDLITQGLLGATMAQSGAKQQETRMATGIGFLAGIAADADILIQSENDPLLNIEFHRHFTHSLFFVPLGALIVALLLWPFLRQRLAFARLYLFTFLGYCLSGVLDAFTSYGTHLLWPLSDERMALSIISVVDPAFTLILLIAGVMAYRKYSHTAARIGLLLAAVYLSFGWMQLQRAETVAESMIAARGQQAEQLLVKPTLANLLLWRSIYEFEGKLYVDAIRVGLFSKPRIYPGESIEKFVLERDLSTLPPTSVLAQDVARFSHFSAGLLAIRPEQPNVLVDVRYSNLPMTLAPLWGIEINPEQPDQHAKYMLYRDSSRATREKFITLLRGGHLLD</sequence>
<feature type="transmembrane region" description="Helical" evidence="1">
    <location>
        <begin position="59"/>
        <end position="78"/>
    </location>
</feature>
<organism evidence="2 3">
    <name type="scientific">Nitrosomonas ureae</name>
    <dbReference type="NCBI Taxonomy" id="44577"/>
    <lineage>
        <taxon>Bacteria</taxon>
        <taxon>Pseudomonadati</taxon>
        <taxon>Pseudomonadota</taxon>
        <taxon>Betaproteobacteria</taxon>
        <taxon>Nitrosomonadales</taxon>
        <taxon>Nitrosomonadaceae</taxon>
        <taxon>Nitrosomonas</taxon>
    </lineage>
</organism>
<evidence type="ECO:0000313" key="2">
    <source>
        <dbReference type="EMBL" id="PTQ87758.1"/>
    </source>
</evidence>
<reference evidence="2 3" key="1">
    <citation type="submission" date="2018-04" db="EMBL/GenBank/DDBJ databases">
        <title>Active sludge and wastewater microbial communities from Klosterneuburg, Austria.</title>
        <authorList>
            <person name="Wagner M."/>
        </authorList>
    </citation>
    <scope>NUCLEOTIDE SEQUENCE [LARGE SCALE GENOMIC DNA]</scope>
    <source>
        <strain evidence="2 3">Nm4</strain>
    </source>
</reference>
<protein>
    <submittedName>
        <fullName evidence="2">Inner membrane protein</fullName>
    </submittedName>
</protein>
<dbReference type="AlphaFoldDB" id="A0A2T5IV31"/>
<dbReference type="InterPro" id="IPR053170">
    <property type="entry name" value="Transcription_regulator"/>
</dbReference>
<comment type="caution">
    <text evidence="2">The sequence shown here is derived from an EMBL/GenBank/DDBJ whole genome shotgun (WGS) entry which is preliminary data.</text>
</comment>
<accession>A0A2T5IV31</accession>
<dbReference type="InterPro" id="IPR007404">
    <property type="entry name" value="YdjM-like"/>
</dbReference>
<feature type="transmembrane region" description="Helical" evidence="1">
    <location>
        <begin position="90"/>
        <end position="111"/>
    </location>
</feature>
<gene>
    <name evidence="2" type="ORF">C8R28_100327</name>
</gene>
<feature type="transmembrane region" description="Helical" evidence="1">
    <location>
        <begin position="123"/>
        <end position="147"/>
    </location>
</feature>
<dbReference type="PANTHER" id="PTHR40031">
    <property type="entry name" value="HYPOTHETICAL MEMBRANE SPANNING PROTEIN"/>
    <property type="match status" value="1"/>
</dbReference>
<dbReference type="PANTHER" id="PTHR40031:SF1">
    <property type="entry name" value="MEMBRANE-BOUND METAL-DEPENDENT HYDROLASE"/>
    <property type="match status" value="1"/>
</dbReference>
<evidence type="ECO:0000256" key="1">
    <source>
        <dbReference type="SAM" id="Phobius"/>
    </source>
</evidence>
<keyword evidence="1" id="KW-1133">Transmembrane helix</keyword>
<feature type="transmembrane region" description="Helical" evidence="1">
    <location>
        <begin position="154"/>
        <end position="173"/>
    </location>
</feature>
<keyword evidence="1" id="KW-0472">Membrane</keyword>
<keyword evidence="1" id="KW-0812">Transmembrane</keyword>
<name>A0A2T5IV31_9PROT</name>
<dbReference type="Pfam" id="PF04307">
    <property type="entry name" value="YdjM"/>
    <property type="match status" value="1"/>
</dbReference>
<dbReference type="RefSeq" id="WP_107786077.1">
    <property type="nucleotide sequence ID" value="NZ_QAOL01000003.1"/>
</dbReference>
<dbReference type="Proteomes" id="UP000244110">
    <property type="component" value="Unassembled WGS sequence"/>
</dbReference>
<dbReference type="EMBL" id="QAOL01000003">
    <property type="protein sequence ID" value="PTQ87758.1"/>
    <property type="molecule type" value="Genomic_DNA"/>
</dbReference>